<reference evidence="2 3" key="1">
    <citation type="submission" date="2015-09" db="EMBL/GenBank/DDBJ databases">
        <title>Sorangium comparison.</title>
        <authorList>
            <person name="Zaburannyi N."/>
            <person name="Bunk B."/>
            <person name="Overmann J."/>
            <person name="Mueller R."/>
        </authorList>
    </citation>
    <scope>NUCLEOTIDE SEQUENCE [LARGE SCALE GENOMIC DNA]</scope>
    <source>
        <strain evidence="2 3">So ceGT47</strain>
    </source>
</reference>
<feature type="compositionally biased region" description="Basic and acidic residues" evidence="1">
    <location>
        <begin position="231"/>
        <end position="242"/>
    </location>
</feature>
<evidence type="ECO:0000256" key="1">
    <source>
        <dbReference type="SAM" id="MobiDB-lite"/>
    </source>
</evidence>
<protein>
    <submittedName>
        <fullName evidence="2">Uncharacterized protein</fullName>
    </submittedName>
</protein>
<name>A0A4P2QFD4_SORCE</name>
<sequence length="283" mass="30119">MSAASAPPLTLPRIDAAVTTEARRQSMLACPAWTRKLESELMVITSSEVPTAVRIGSPPRRTSAGTTRKPPPAPTRPVMKPTRAPWAMNPGARRGPRPLGASAGSSSRPRSIAPAVASITAAKARSKRPAGTWRATCPPAKPPAAPARPKESPSRHATRPARAWATVATALVAPITRSDVAMALLASSPRTYTRSGTVRMEPPPPSAPSVKPMGKDKSPPMTSVPIMALASREEGFVDERRSAQAAPVRRRRRERRAGGRGRRPDWRAPLRGSSWAEGDRASS</sequence>
<dbReference type="Proteomes" id="UP000295781">
    <property type="component" value="Chromosome"/>
</dbReference>
<feature type="compositionally biased region" description="Basic residues" evidence="1">
    <location>
        <begin position="248"/>
        <end position="261"/>
    </location>
</feature>
<feature type="compositionally biased region" description="Low complexity" evidence="1">
    <location>
        <begin position="97"/>
        <end position="118"/>
    </location>
</feature>
<feature type="region of interest" description="Disordered" evidence="1">
    <location>
        <begin position="192"/>
        <end position="283"/>
    </location>
</feature>
<evidence type="ECO:0000313" key="2">
    <source>
        <dbReference type="EMBL" id="AUX27913.1"/>
    </source>
</evidence>
<dbReference type="AlphaFoldDB" id="A0A4P2QFD4"/>
<evidence type="ECO:0000313" key="3">
    <source>
        <dbReference type="Proteomes" id="UP000295781"/>
    </source>
</evidence>
<accession>A0A4P2QFD4</accession>
<dbReference type="EMBL" id="CP012670">
    <property type="protein sequence ID" value="AUX27913.1"/>
    <property type="molecule type" value="Genomic_DNA"/>
</dbReference>
<proteinExistence type="predicted"/>
<organism evidence="2 3">
    <name type="scientific">Sorangium cellulosum</name>
    <name type="common">Polyangium cellulosum</name>
    <dbReference type="NCBI Taxonomy" id="56"/>
    <lineage>
        <taxon>Bacteria</taxon>
        <taxon>Pseudomonadati</taxon>
        <taxon>Myxococcota</taxon>
        <taxon>Polyangia</taxon>
        <taxon>Polyangiales</taxon>
        <taxon>Polyangiaceae</taxon>
        <taxon>Sorangium</taxon>
    </lineage>
</organism>
<feature type="region of interest" description="Disordered" evidence="1">
    <location>
        <begin position="53"/>
        <end position="161"/>
    </location>
</feature>
<gene>
    <name evidence="2" type="ORF">SOCEGT47_085130</name>
</gene>